<keyword evidence="1" id="KW-0472">Membrane</keyword>
<reference evidence="2 3" key="1">
    <citation type="submission" date="2020-08" db="EMBL/GenBank/DDBJ databases">
        <title>A Genomic Blueprint of the Chicken Gut Microbiome.</title>
        <authorList>
            <person name="Gilroy R."/>
            <person name="Ravi A."/>
            <person name="Getino M."/>
            <person name="Pursley I."/>
            <person name="Horton D.L."/>
            <person name="Alikhan N.-F."/>
            <person name="Baker D."/>
            <person name="Gharbi K."/>
            <person name="Hall N."/>
            <person name="Watson M."/>
            <person name="Adriaenssens E.M."/>
            <person name="Foster-Nyarko E."/>
            <person name="Jarju S."/>
            <person name="Secka A."/>
            <person name="Antonio M."/>
            <person name="Oren A."/>
            <person name="Chaudhuri R."/>
            <person name="La Ragione R.M."/>
            <person name="Hildebrand F."/>
            <person name="Pallen M.J."/>
        </authorList>
    </citation>
    <scope>NUCLEOTIDE SEQUENCE [LARGE SCALE GENOMIC DNA]</scope>
    <source>
        <strain evidence="2 3">Sa2CUA2</strain>
    </source>
</reference>
<dbReference type="EMBL" id="JACSQG010000007">
    <property type="protein sequence ID" value="MBD7978166.1"/>
    <property type="molecule type" value="Genomic_DNA"/>
</dbReference>
<feature type="transmembrane region" description="Helical" evidence="1">
    <location>
        <begin position="134"/>
        <end position="160"/>
    </location>
</feature>
<comment type="caution">
    <text evidence="2">The sequence shown here is derived from an EMBL/GenBank/DDBJ whole genome shotgun (WGS) entry which is preliminary data.</text>
</comment>
<keyword evidence="3" id="KW-1185">Reference proteome</keyword>
<gene>
    <name evidence="2" type="ORF">H9642_13335</name>
</gene>
<evidence type="ECO:0000256" key="1">
    <source>
        <dbReference type="SAM" id="Phobius"/>
    </source>
</evidence>
<dbReference type="PIRSF" id="PIRSF029393">
    <property type="entry name" value="UCP029393"/>
    <property type="match status" value="1"/>
</dbReference>
<dbReference type="Proteomes" id="UP000611945">
    <property type="component" value="Unassembled WGS sequence"/>
</dbReference>
<proteinExistence type="predicted"/>
<dbReference type="RefSeq" id="WP_251836941.1">
    <property type="nucleotide sequence ID" value="NZ_JACSQG010000007.1"/>
</dbReference>
<dbReference type="Pfam" id="PF11157">
    <property type="entry name" value="DUF2937"/>
    <property type="match status" value="1"/>
</dbReference>
<keyword evidence="1" id="KW-0812">Transmembrane</keyword>
<evidence type="ECO:0000313" key="3">
    <source>
        <dbReference type="Proteomes" id="UP000611945"/>
    </source>
</evidence>
<dbReference type="InterPro" id="IPR022584">
    <property type="entry name" value="DUF2937"/>
</dbReference>
<protein>
    <submittedName>
        <fullName evidence="2">DUF2937 family protein</fullName>
    </submittedName>
</protein>
<dbReference type="InterPro" id="IPR016917">
    <property type="entry name" value="UCP029393"/>
</dbReference>
<evidence type="ECO:0000313" key="2">
    <source>
        <dbReference type="EMBL" id="MBD7978166.1"/>
    </source>
</evidence>
<organism evidence="2 3">
    <name type="scientific">Serpens gallinarum</name>
    <dbReference type="NCBI Taxonomy" id="2763075"/>
    <lineage>
        <taxon>Bacteria</taxon>
        <taxon>Pseudomonadati</taxon>
        <taxon>Pseudomonadota</taxon>
        <taxon>Gammaproteobacteria</taxon>
        <taxon>Pseudomonadales</taxon>
        <taxon>Pseudomonadaceae</taxon>
        <taxon>Pseudomonas</taxon>
    </lineage>
</organism>
<accession>A0ABR8TQW7</accession>
<name>A0ABR8TQW7_9PSED</name>
<keyword evidence="1" id="KW-1133">Transmembrane helix</keyword>
<sequence>MLRSYLRLLLFAFGLLAGVQVPAFIDAYAQRVDAHRLESAESLSGFSDTARRFFVSDLDKLVAHYRNSDDPVMRSDAASVSYLVGRAALLEREWQAMQGSWYARAWHVVSAADPKLRAETLAAFRYQIMLDPAAIAWGLSCALLLALVVESMLLMLGSLLMGRRRRGVYR</sequence>